<evidence type="ECO:0000256" key="1">
    <source>
        <dbReference type="ARBA" id="ARBA00004651"/>
    </source>
</evidence>
<comment type="subcellular location">
    <subcellularLocation>
        <location evidence="1 6">Cell membrane</location>
        <topology evidence="1 6">Multi-pass membrane protein</topology>
    </subcellularLocation>
</comment>
<feature type="transmembrane region" description="Helical" evidence="6">
    <location>
        <begin position="194"/>
        <end position="216"/>
    </location>
</feature>
<keyword evidence="9" id="KW-1185">Reference proteome</keyword>
<comment type="caution">
    <text evidence="6">Lacks conserved residue(s) required for the propagation of feature annotation.</text>
</comment>
<keyword evidence="4 6" id="KW-1133">Transmembrane helix</keyword>
<keyword evidence="2 6" id="KW-1003">Cell membrane</keyword>
<organism evidence="8 9">
    <name type="scientific">Rhodovarius crocodyli</name>
    <dbReference type="NCBI Taxonomy" id="1979269"/>
    <lineage>
        <taxon>Bacteria</taxon>
        <taxon>Pseudomonadati</taxon>
        <taxon>Pseudomonadota</taxon>
        <taxon>Alphaproteobacteria</taxon>
        <taxon>Acetobacterales</taxon>
        <taxon>Roseomonadaceae</taxon>
        <taxon>Rhodovarius</taxon>
    </lineage>
</organism>
<evidence type="ECO:0000256" key="3">
    <source>
        <dbReference type="ARBA" id="ARBA00022692"/>
    </source>
</evidence>
<dbReference type="InterPro" id="IPR032816">
    <property type="entry name" value="VTT_dom"/>
</dbReference>
<accession>A0A437M473</accession>
<feature type="domain" description="VTT" evidence="7">
    <location>
        <begin position="68"/>
        <end position="188"/>
    </location>
</feature>
<feature type="transmembrane region" description="Helical" evidence="6">
    <location>
        <begin position="12"/>
        <end position="29"/>
    </location>
</feature>
<dbReference type="EMBL" id="SACL01000007">
    <property type="protein sequence ID" value="RVT92284.1"/>
    <property type="molecule type" value="Genomic_DNA"/>
</dbReference>
<proteinExistence type="inferred from homology"/>
<comment type="similarity">
    <text evidence="6">Belongs to the TVP38/TMEM64 family.</text>
</comment>
<evidence type="ECO:0000256" key="6">
    <source>
        <dbReference type="RuleBase" id="RU366058"/>
    </source>
</evidence>
<dbReference type="PANTHER" id="PTHR12677">
    <property type="entry name" value="GOLGI APPARATUS MEMBRANE PROTEIN TVP38-RELATED"/>
    <property type="match status" value="1"/>
</dbReference>
<evidence type="ECO:0000256" key="4">
    <source>
        <dbReference type="ARBA" id="ARBA00022989"/>
    </source>
</evidence>
<evidence type="ECO:0000313" key="8">
    <source>
        <dbReference type="EMBL" id="RVT92284.1"/>
    </source>
</evidence>
<feature type="transmembrane region" description="Helical" evidence="6">
    <location>
        <begin position="50"/>
        <end position="68"/>
    </location>
</feature>
<evidence type="ECO:0000256" key="2">
    <source>
        <dbReference type="ARBA" id="ARBA00022475"/>
    </source>
</evidence>
<evidence type="ECO:0000313" key="9">
    <source>
        <dbReference type="Proteomes" id="UP000282957"/>
    </source>
</evidence>
<evidence type="ECO:0000259" key="7">
    <source>
        <dbReference type="Pfam" id="PF09335"/>
    </source>
</evidence>
<feature type="transmembrane region" description="Helical" evidence="6">
    <location>
        <begin position="80"/>
        <end position="105"/>
    </location>
</feature>
<protein>
    <recommendedName>
        <fullName evidence="6">TVP38/TMEM64 family membrane protein</fullName>
    </recommendedName>
</protein>
<dbReference type="Proteomes" id="UP000282957">
    <property type="component" value="Unassembled WGS sequence"/>
</dbReference>
<sequence>MNRVWSSLLKLLVMAGGLAAAGLLLRLLAEVPATAQGAAWVDRYIRDEGLLGEAIFLIAGGLATALGLPRQSVAFLGGYAFGAVLGTGLGLGAQVLGAALAYLWAGAVGRGWAERRLNGRFGPRLRPMVDRLRRDAFAATLALRLLPVGNNLALNLVAGLAAIGLWPFLAGSAIGYLPQTLIFALLGKGVRVDGFWQIAVAGGLFVVSAVIGLWMFRRQPADPTA</sequence>
<comment type="caution">
    <text evidence="8">The sequence shown here is derived from an EMBL/GenBank/DDBJ whole genome shotgun (WGS) entry which is preliminary data.</text>
</comment>
<keyword evidence="5 6" id="KW-0472">Membrane</keyword>
<name>A0A437M473_9PROT</name>
<gene>
    <name evidence="8" type="ORF">EOD42_18905</name>
</gene>
<reference evidence="8 9" key="1">
    <citation type="submission" date="2019-01" db="EMBL/GenBank/DDBJ databases">
        <authorList>
            <person name="Chen W.-M."/>
        </authorList>
    </citation>
    <scope>NUCLEOTIDE SEQUENCE [LARGE SCALE GENOMIC DNA]</scope>
    <source>
        <strain evidence="8 9">CCP-6</strain>
    </source>
</reference>
<dbReference type="RefSeq" id="WP_127789138.1">
    <property type="nucleotide sequence ID" value="NZ_SACL01000007.1"/>
</dbReference>
<dbReference type="GO" id="GO:0005886">
    <property type="term" value="C:plasma membrane"/>
    <property type="evidence" value="ECO:0007669"/>
    <property type="project" value="UniProtKB-SubCell"/>
</dbReference>
<dbReference type="InterPro" id="IPR015414">
    <property type="entry name" value="TMEM64"/>
</dbReference>
<dbReference type="Pfam" id="PF09335">
    <property type="entry name" value="VTT_dom"/>
    <property type="match status" value="1"/>
</dbReference>
<dbReference type="PANTHER" id="PTHR12677:SF59">
    <property type="entry name" value="GOLGI APPARATUS MEMBRANE PROTEIN TVP38-RELATED"/>
    <property type="match status" value="1"/>
</dbReference>
<keyword evidence="3 6" id="KW-0812">Transmembrane</keyword>
<dbReference type="AlphaFoldDB" id="A0A437M473"/>
<evidence type="ECO:0000256" key="5">
    <source>
        <dbReference type="ARBA" id="ARBA00023136"/>
    </source>
</evidence>
<dbReference type="OrthoDB" id="7348996at2"/>